<dbReference type="Pfam" id="PF01719">
    <property type="entry name" value="Rep_OBD"/>
    <property type="match status" value="1"/>
</dbReference>
<protein>
    <submittedName>
        <fullName evidence="3">Replication initiator protein</fullName>
    </submittedName>
</protein>
<dbReference type="GO" id="GO:0003677">
    <property type="term" value="F:DNA binding"/>
    <property type="evidence" value="ECO:0007669"/>
    <property type="project" value="InterPro"/>
</dbReference>
<evidence type="ECO:0000313" key="4">
    <source>
        <dbReference type="Proteomes" id="UP000074825"/>
    </source>
</evidence>
<proteinExistence type="predicted"/>
<dbReference type="InterPro" id="IPR000605">
    <property type="entry name" value="Helicase_SF3_ssDNA/RNA_vir"/>
</dbReference>
<dbReference type="GO" id="GO:0003724">
    <property type="term" value="F:RNA helicase activity"/>
    <property type="evidence" value="ECO:0007669"/>
    <property type="project" value="InterPro"/>
</dbReference>
<dbReference type="RefSeq" id="WP_044686492.1">
    <property type="nucleotide sequence ID" value="NZ_FILB01000001.1"/>
</dbReference>
<dbReference type="GO" id="GO:0005727">
    <property type="term" value="C:extrachromosomal circular DNA"/>
    <property type="evidence" value="ECO:0007669"/>
    <property type="project" value="InterPro"/>
</dbReference>
<dbReference type="EMBL" id="FIIF01000005">
    <property type="protein sequence ID" value="CYV65583.1"/>
    <property type="molecule type" value="Genomic_DNA"/>
</dbReference>
<dbReference type="SUPFAM" id="SSF52540">
    <property type="entry name" value="P-loop containing nucleoside triphosphate hydrolases"/>
    <property type="match status" value="1"/>
</dbReference>
<dbReference type="Pfam" id="PF00910">
    <property type="entry name" value="RNA_helicase"/>
    <property type="match status" value="1"/>
</dbReference>
<name>A0A0Z8QDL4_STRSU</name>
<dbReference type="Proteomes" id="UP000074825">
    <property type="component" value="Unassembled WGS sequence"/>
</dbReference>
<dbReference type="Gene3D" id="3.40.50.300">
    <property type="entry name" value="P-loop containing nucleotide triphosphate hydrolases"/>
    <property type="match status" value="1"/>
</dbReference>
<dbReference type="AlphaFoldDB" id="A0A0Z8QDL4"/>
<organism evidence="3 4">
    <name type="scientific">Streptococcus suis</name>
    <dbReference type="NCBI Taxonomy" id="1307"/>
    <lineage>
        <taxon>Bacteria</taxon>
        <taxon>Bacillati</taxon>
        <taxon>Bacillota</taxon>
        <taxon>Bacilli</taxon>
        <taxon>Lactobacillales</taxon>
        <taxon>Streptococcaceae</taxon>
        <taxon>Streptococcus</taxon>
    </lineage>
</organism>
<dbReference type="GO" id="GO:0003723">
    <property type="term" value="F:RNA binding"/>
    <property type="evidence" value="ECO:0007669"/>
    <property type="project" value="InterPro"/>
</dbReference>
<dbReference type="InterPro" id="IPR002631">
    <property type="entry name" value="Plasmid_rep_OBD"/>
</dbReference>
<dbReference type="GO" id="GO:0006260">
    <property type="term" value="P:DNA replication"/>
    <property type="evidence" value="ECO:0007669"/>
    <property type="project" value="InterPro"/>
</dbReference>
<dbReference type="Gene3D" id="3.40.1310.30">
    <property type="match status" value="1"/>
</dbReference>
<accession>A0A0Z8QDL4</accession>
<evidence type="ECO:0000259" key="1">
    <source>
        <dbReference type="Pfam" id="PF00910"/>
    </source>
</evidence>
<sequence length="412" mass="48229">MKKKRKMSEKVPSTRHTAYMFCSTVESVSIKNLQEIIKLFQETLNPFEIAGIIHDKDIDTEPHYHIIVRFKNAVWLNSIINKFSQNGFEVQSNFFEAWKGKVNNAYSYLIHRTEDASEKYQYPVDEVFANFDYAERIDNIESKIQSNSRKEKTINVVRNLINKIIAGDITFDEAIKEVDGYTLVKYDREFSRAKKRRTEIDFENWKENALKNGFKREIIWLYGPSGTGKSRLCKHFAKSLGKPFYTTGSSRDPFQNVASQETIIIEEIRPGRGGNFNYADFLLIIDPFNADATASSRFFDKPIIATTIIINTPFSPFQFYESISKQVGFDKKIDTVIQLIRRITLLQEVTDKSIITYKFDNEKNKYIEYERIDNPYYDCDKDKIGFNSDVYNKYKEMTLKISQEENDDRQND</sequence>
<gene>
    <name evidence="3" type="ORF">ERS132444_00960</name>
</gene>
<evidence type="ECO:0000313" key="3">
    <source>
        <dbReference type="EMBL" id="CYV65583.1"/>
    </source>
</evidence>
<dbReference type="InterPro" id="IPR027417">
    <property type="entry name" value="P-loop_NTPase"/>
</dbReference>
<reference evidence="3 4" key="1">
    <citation type="submission" date="2016-02" db="EMBL/GenBank/DDBJ databases">
        <authorList>
            <consortium name="Pathogen Informatics"/>
        </authorList>
    </citation>
    <scope>NUCLEOTIDE SEQUENCE [LARGE SCALE GENOMIC DNA]</scope>
    <source>
        <strain evidence="3 4">LSS82</strain>
    </source>
</reference>
<dbReference type="GO" id="GO:0003916">
    <property type="term" value="F:DNA topoisomerase activity"/>
    <property type="evidence" value="ECO:0007669"/>
    <property type="project" value="InterPro"/>
</dbReference>
<evidence type="ECO:0000259" key="2">
    <source>
        <dbReference type="Pfam" id="PF01719"/>
    </source>
</evidence>
<feature type="domain" description="Plasmid replication protein origin binding" evidence="2">
    <location>
        <begin position="15"/>
        <end position="132"/>
    </location>
</feature>
<feature type="domain" description="Helicase superfamily 3 single-stranded DNA/RNA virus" evidence="1">
    <location>
        <begin position="219"/>
        <end position="274"/>
    </location>
</feature>